<dbReference type="EMBL" id="JAKIXB020000009">
    <property type="protein sequence ID" value="KAL1605723.1"/>
    <property type="molecule type" value="Genomic_DNA"/>
</dbReference>
<evidence type="ECO:0000313" key="10">
    <source>
        <dbReference type="Proteomes" id="UP001521222"/>
    </source>
</evidence>
<organism evidence="9 10">
    <name type="scientific">Nothophoma quercina</name>
    <dbReference type="NCBI Taxonomy" id="749835"/>
    <lineage>
        <taxon>Eukaryota</taxon>
        <taxon>Fungi</taxon>
        <taxon>Dikarya</taxon>
        <taxon>Ascomycota</taxon>
        <taxon>Pezizomycotina</taxon>
        <taxon>Dothideomycetes</taxon>
        <taxon>Pleosporomycetidae</taxon>
        <taxon>Pleosporales</taxon>
        <taxon>Pleosporineae</taxon>
        <taxon>Didymellaceae</taxon>
        <taxon>Nothophoma</taxon>
    </lineage>
</organism>
<keyword evidence="10" id="KW-1185">Reference proteome</keyword>
<dbReference type="PANTHER" id="PTHR33048">
    <property type="entry name" value="PTH11-LIKE INTEGRAL MEMBRANE PROTEIN (AFU_ORTHOLOGUE AFUA_5G11245)"/>
    <property type="match status" value="1"/>
</dbReference>
<feature type="transmembrane region" description="Helical" evidence="7">
    <location>
        <begin position="223"/>
        <end position="245"/>
    </location>
</feature>
<proteinExistence type="inferred from homology"/>
<protein>
    <recommendedName>
        <fullName evidence="8">Rhodopsin domain-containing protein</fullName>
    </recommendedName>
</protein>
<comment type="caution">
    <text evidence="9">The sequence shown here is derived from an EMBL/GenBank/DDBJ whole genome shotgun (WGS) entry which is preliminary data.</text>
</comment>
<dbReference type="InterPro" id="IPR049326">
    <property type="entry name" value="Rhodopsin_dom_fungi"/>
</dbReference>
<evidence type="ECO:0000256" key="1">
    <source>
        <dbReference type="ARBA" id="ARBA00004141"/>
    </source>
</evidence>
<keyword evidence="4 7" id="KW-0472">Membrane</keyword>
<feature type="transmembrane region" description="Helical" evidence="7">
    <location>
        <begin position="29"/>
        <end position="51"/>
    </location>
</feature>
<keyword evidence="2 7" id="KW-0812">Transmembrane</keyword>
<comment type="subcellular location">
    <subcellularLocation>
        <location evidence="1">Membrane</location>
        <topology evidence="1">Multi-pass membrane protein</topology>
    </subcellularLocation>
</comment>
<name>A0ABR3RMS1_9PLEO</name>
<evidence type="ECO:0000256" key="3">
    <source>
        <dbReference type="ARBA" id="ARBA00022989"/>
    </source>
</evidence>
<dbReference type="Pfam" id="PF20684">
    <property type="entry name" value="Fung_rhodopsin"/>
    <property type="match status" value="1"/>
</dbReference>
<evidence type="ECO:0000259" key="8">
    <source>
        <dbReference type="Pfam" id="PF20684"/>
    </source>
</evidence>
<dbReference type="PANTHER" id="PTHR33048:SF124">
    <property type="entry name" value="INTEGRAL MEMBRANE PROTEIN"/>
    <property type="match status" value="1"/>
</dbReference>
<feature type="transmembrane region" description="Helical" evidence="7">
    <location>
        <begin position="143"/>
        <end position="165"/>
    </location>
</feature>
<evidence type="ECO:0000256" key="5">
    <source>
        <dbReference type="ARBA" id="ARBA00038359"/>
    </source>
</evidence>
<feature type="transmembrane region" description="Helical" evidence="7">
    <location>
        <begin position="103"/>
        <end position="131"/>
    </location>
</feature>
<gene>
    <name evidence="9" type="ORF">SLS59_003527</name>
</gene>
<dbReference type="InterPro" id="IPR052337">
    <property type="entry name" value="SAT4-like"/>
</dbReference>
<evidence type="ECO:0000313" key="9">
    <source>
        <dbReference type="EMBL" id="KAL1605723.1"/>
    </source>
</evidence>
<evidence type="ECO:0000256" key="2">
    <source>
        <dbReference type="ARBA" id="ARBA00022692"/>
    </source>
</evidence>
<dbReference type="Proteomes" id="UP001521222">
    <property type="component" value="Unassembled WGS sequence"/>
</dbReference>
<feature type="region of interest" description="Disordered" evidence="6">
    <location>
        <begin position="266"/>
        <end position="309"/>
    </location>
</feature>
<evidence type="ECO:0000256" key="4">
    <source>
        <dbReference type="ARBA" id="ARBA00023136"/>
    </source>
</evidence>
<keyword evidence="3 7" id="KW-1133">Transmembrane helix</keyword>
<accession>A0ABR3RMS1</accession>
<reference evidence="9 10" key="1">
    <citation type="submission" date="2024-02" db="EMBL/GenBank/DDBJ databases">
        <title>De novo assembly and annotation of 12 fungi associated with fruit tree decline syndrome in Ontario, Canada.</title>
        <authorList>
            <person name="Sulman M."/>
            <person name="Ellouze W."/>
            <person name="Ilyukhin E."/>
        </authorList>
    </citation>
    <scope>NUCLEOTIDE SEQUENCE [LARGE SCALE GENOMIC DNA]</scope>
    <source>
        <strain evidence="9 10">M97-236</strain>
    </source>
</reference>
<feature type="domain" description="Rhodopsin" evidence="8">
    <location>
        <begin position="47"/>
        <end position="242"/>
    </location>
</feature>
<evidence type="ECO:0000256" key="7">
    <source>
        <dbReference type="SAM" id="Phobius"/>
    </source>
</evidence>
<feature type="compositionally biased region" description="Basic and acidic residues" evidence="6">
    <location>
        <begin position="266"/>
        <end position="288"/>
    </location>
</feature>
<evidence type="ECO:0000256" key="6">
    <source>
        <dbReference type="SAM" id="MobiDB-lite"/>
    </source>
</evidence>
<comment type="similarity">
    <text evidence="5">Belongs to the SAT4 family.</text>
</comment>
<feature type="transmembrane region" description="Helical" evidence="7">
    <location>
        <begin position="185"/>
        <end position="211"/>
    </location>
</feature>
<sequence length="309" mass="33965">MVDLDKPIVPAPDGYTVDLANPQRRGEAIITWFGIVGMVLATVLLIIRAYTKIYLVKAITSDDWCLLLAWIFSIPVQSLIVYRAPAGLIGIHAWELTGHQLNIIARITLTTTVLYSPALAFAKLSFLCLYLNINPAQGFRTSVYLTMFVVVGSCVGIVISLLAACKPFAKNTDVTIQEGQCLNKTALYIATAVLNIITDLMVIVLPIPMVVGLQMGRSRKIMLILLFSVGSILIEASLIIITGTLPTMRLFLKHVAPSLIGDSEVNRTETTRREPGWELQHRGTHDPYDIEDEDGSSERQIFPAKSGTL</sequence>